<gene>
    <name evidence="2" type="ORF">SAMN05444266_103488</name>
</gene>
<organism evidence="2 3">
    <name type="scientific">Chitinophaga jiangningensis</name>
    <dbReference type="NCBI Taxonomy" id="1419482"/>
    <lineage>
        <taxon>Bacteria</taxon>
        <taxon>Pseudomonadati</taxon>
        <taxon>Bacteroidota</taxon>
        <taxon>Chitinophagia</taxon>
        <taxon>Chitinophagales</taxon>
        <taxon>Chitinophagaceae</taxon>
        <taxon>Chitinophaga</taxon>
    </lineage>
</organism>
<evidence type="ECO:0008006" key="4">
    <source>
        <dbReference type="Google" id="ProtNLM"/>
    </source>
</evidence>
<name>A0A1M7B1B5_9BACT</name>
<keyword evidence="3" id="KW-1185">Reference proteome</keyword>
<dbReference type="STRING" id="1419482.SAMN05444266_103488"/>
<dbReference type="Pfam" id="PF11138">
    <property type="entry name" value="DUF2911"/>
    <property type="match status" value="1"/>
</dbReference>
<dbReference type="RefSeq" id="WP_073080318.1">
    <property type="nucleotide sequence ID" value="NZ_FRBL01000003.1"/>
</dbReference>
<dbReference type="InterPro" id="IPR011990">
    <property type="entry name" value="TPR-like_helical_dom_sf"/>
</dbReference>
<dbReference type="SUPFAM" id="SSF48452">
    <property type="entry name" value="TPR-like"/>
    <property type="match status" value="1"/>
</dbReference>
<protein>
    <recommendedName>
        <fullName evidence="4">DUF2911 domain-containing protein</fullName>
    </recommendedName>
</protein>
<reference evidence="2 3" key="1">
    <citation type="submission" date="2016-11" db="EMBL/GenBank/DDBJ databases">
        <authorList>
            <person name="Jaros S."/>
            <person name="Januszkiewicz K."/>
            <person name="Wedrychowicz H."/>
        </authorList>
    </citation>
    <scope>NUCLEOTIDE SEQUENCE [LARGE SCALE GENOMIC DNA]</scope>
    <source>
        <strain evidence="2 3">DSM 27406</strain>
    </source>
</reference>
<keyword evidence="1" id="KW-0732">Signal</keyword>
<dbReference type="AlphaFoldDB" id="A0A1M7B1B5"/>
<accession>A0A1M7B1B5</accession>
<feature type="signal peptide" evidence="1">
    <location>
        <begin position="1"/>
        <end position="24"/>
    </location>
</feature>
<feature type="chain" id="PRO_5013246423" description="DUF2911 domain-containing protein" evidence="1">
    <location>
        <begin position="25"/>
        <end position="281"/>
    </location>
</feature>
<dbReference type="OrthoDB" id="9808374at2"/>
<dbReference type="InterPro" id="IPR021314">
    <property type="entry name" value="DUF2911"/>
</dbReference>
<evidence type="ECO:0000313" key="3">
    <source>
        <dbReference type="Proteomes" id="UP000184420"/>
    </source>
</evidence>
<sequence length="281" mass="30725">MKTIKTLAVATGCAIVLYAGSAFAQVKVPAPSPSQTIKQQFALSSVELNYSRPNMNGRTILGDLVPYDKVWRTGANSATTITFGEDVTFGGKPVPAGKYGLVTIPGKQSWTVILSKNLNITKPADYKQEEDVARVTVTPKRNGAAQQTFSIDFQNIQYKSMDLVISWDKFSVPVGIAANIDGQIQSQIEAAMQTDKKPYFQAALYYADMNKDLKKAVTYIDQAAEQQPDAFWVLYQKARIHSLVKDNAVAKAAAQQSMELAKKAESADYVALNTKLLATLK</sequence>
<proteinExistence type="predicted"/>
<dbReference type="EMBL" id="FRBL01000003">
    <property type="protein sequence ID" value="SHL48734.1"/>
    <property type="molecule type" value="Genomic_DNA"/>
</dbReference>
<evidence type="ECO:0000256" key="1">
    <source>
        <dbReference type="SAM" id="SignalP"/>
    </source>
</evidence>
<dbReference type="Proteomes" id="UP000184420">
    <property type="component" value="Unassembled WGS sequence"/>
</dbReference>
<evidence type="ECO:0000313" key="2">
    <source>
        <dbReference type="EMBL" id="SHL48734.1"/>
    </source>
</evidence>